<proteinExistence type="predicted"/>
<dbReference type="RefSeq" id="WP_283753437.1">
    <property type="nucleotide sequence ID" value="NZ_JAQOSP010000065.1"/>
</dbReference>
<comment type="caution">
    <text evidence="1">The sequence shown here is derived from an EMBL/GenBank/DDBJ whole genome shotgun (WGS) entry which is preliminary data.</text>
</comment>
<gene>
    <name evidence="1" type="ORF">PMG71_09600</name>
</gene>
<sequence length="158" mass="17990">MSDGIYFSAQIVAQLLHQKIITVEFDQGGVVYRLESGKILAATPRSGKDEAKRSYRGKVDRLLTPKPKTNPYAGRGLAKKELVATGHFTHKQIRSILPGQRVADRFGFWWQRIDTPNRPGRDQRGFRNGRGRLMASYIGLASESDNWERYSEELVRLI</sequence>
<evidence type="ECO:0000313" key="2">
    <source>
        <dbReference type="Proteomes" id="UP001235303"/>
    </source>
</evidence>
<protein>
    <submittedName>
        <fullName evidence="1">Uncharacterized protein</fullName>
    </submittedName>
</protein>
<dbReference type="Proteomes" id="UP001235303">
    <property type="component" value="Unassembled WGS sequence"/>
</dbReference>
<dbReference type="EMBL" id="JAQOSP010000065">
    <property type="protein sequence ID" value="MDJ1169680.1"/>
    <property type="molecule type" value="Genomic_DNA"/>
</dbReference>
<organism evidence="1 2">
    <name type="scientific">Roseofilum acuticapitatum BLCC-M154</name>
    <dbReference type="NCBI Taxonomy" id="3022444"/>
    <lineage>
        <taxon>Bacteria</taxon>
        <taxon>Bacillati</taxon>
        <taxon>Cyanobacteriota</taxon>
        <taxon>Cyanophyceae</taxon>
        <taxon>Desertifilales</taxon>
        <taxon>Desertifilaceae</taxon>
        <taxon>Roseofilum</taxon>
        <taxon>Roseofilum acuticapitatum</taxon>
    </lineage>
</organism>
<reference evidence="1 2" key="1">
    <citation type="submission" date="2023-01" db="EMBL/GenBank/DDBJ databases">
        <title>Novel diversity within Roseofilum (Cyanobacteria; Desertifilaceae) from marine benthic mats with descriptions of four novel species.</title>
        <authorList>
            <person name="Wang Y."/>
            <person name="Berthold D.E."/>
            <person name="Hu J."/>
            <person name="Lefler F.W."/>
            <person name="Laughinghouse H.D. IV."/>
        </authorList>
    </citation>
    <scope>NUCLEOTIDE SEQUENCE [LARGE SCALE GENOMIC DNA]</scope>
    <source>
        <strain evidence="1 2">BLCC-M154</strain>
    </source>
</reference>
<evidence type="ECO:0000313" key="1">
    <source>
        <dbReference type="EMBL" id="MDJ1169680.1"/>
    </source>
</evidence>
<keyword evidence="2" id="KW-1185">Reference proteome</keyword>
<name>A0ABT7ARZ9_9CYAN</name>
<accession>A0ABT7ARZ9</accession>